<feature type="non-terminal residue" evidence="1">
    <location>
        <position position="99"/>
    </location>
</feature>
<gene>
    <name evidence="1" type="ORF">PMAYCL1PPCAC_13803</name>
</gene>
<feature type="non-terminal residue" evidence="1">
    <location>
        <position position="1"/>
    </location>
</feature>
<reference evidence="2" key="1">
    <citation type="submission" date="2022-10" db="EMBL/GenBank/DDBJ databases">
        <title>Genome assembly of Pristionchus species.</title>
        <authorList>
            <person name="Yoshida K."/>
            <person name="Sommer R.J."/>
        </authorList>
    </citation>
    <scope>NUCLEOTIDE SEQUENCE [LARGE SCALE GENOMIC DNA]</scope>
    <source>
        <strain evidence="2">RS5460</strain>
    </source>
</reference>
<name>A0AAN5CA30_9BILA</name>
<evidence type="ECO:0000313" key="1">
    <source>
        <dbReference type="EMBL" id="GMR43608.1"/>
    </source>
</evidence>
<comment type="caution">
    <text evidence="1">The sequence shown here is derived from an EMBL/GenBank/DDBJ whole genome shotgun (WGS) entry which is preliminary data.</text>
</comment>
<keyword evidence="2" id="KW-1185">Reference proteome</keyword>
<dbReference type="EMBL" id="BTRK01000003">
    <property type="protein sequence ID" value="GMR43608.1"/>
    <property type="molecule type" value="Genomic_DNA"/>
</dbReference>
<dbReference type="Proteomes" id="UP001328107">
    <property type="component" value="Unassembled WGS sequence"/>
</dbReference>
<accession>A0AAN5CA30</accession>
<evidence type="ECO:0000313" key="2">
    <source>
        <dbReference type="Proteomes" id="UP001328107"/>
    </source>
</evidence>
<protein>
    <submittedName>
        <fullName evidence="1">Uncharacterized protein</fullName>
    </submittedName>
</protein>
<proteinExistence type="predicted"/>
<sequence length="99" mass="10906">AEECRRSLDATLQSVHESTKAPKTSAELLVHRMNAVLCAAAAPNMGAGCPEAINALYESIESEQPGMYLHNEDLPMLHFSRSFAVVLEAMTRQLQHQLK</sequence>
<dbReference type="AlphaFoldDB" id="A0AAN5CA30"/>
<organism evidence="1 2">
    <name type="scientific">Pristionchus mayeri</name>
    <dbReference type="NCBI Taxonomy" id="1317129"/>
    <lineage>
        <taxon>Eukaryota</taxon>
        <taxon>Metazoa</taxon>
        <taxon>Ecdysozoa</taxon>
        <taxon>Nematoda</taxon>
        <taxon>Chromadorea</taxon>
        <taxon>Rhabditida</taxon>
        <taxon>Rhabditina</taxon>
        <taxon>Diplogasteromorpha</taxon>
        <taxon>Diplogasteroidea</taxon>
        <taxon>Neodiplogasteridae</taxon>
        <taxon>Pristionchus</taxon>
    </lineage>
</organism>